<organism evidence="8 9">
    <name type="scientific">Chthoniobacter flavus Ellin428</name>
    <dbReference type="NCBI Taxonomy" id="497964"/>
    <lineage>
        <taxon>Bacteria</taxon>
        <taxon>Pseudomonadati</taxon>
        <taxon>Verrucomicrobiota</taxon>
        <taxon>Spartobacteria</taxon>
        <taxon>Chthoniobacterales</taxon>
        <taxon>Chthoniobacteraceae</taxon>
        <taxon>Chthoniobacter</taxon>
    </lineage>
</organism>
<dbReference type="SMART" id="SM00220">
    <property type="entry name" value="S_TKc"/>
    <property type="match status" value="1"/>
</dbReference>
<accession>B4CZI6</accession>
<keyword evidence="1" id="KW-0808">Transferase</keyword>
<keyword evidence="8" id="KW-0723">Serine/threonine-protein kinase</keyword>
<dbReference type="EMBL" id="ABVL01000005">
    <property type="protein sequence ID" value="EDY20150.1"/>
    <property type="molecule type" value="Genomic_DNA"/>
</dbReference>
<dbReference type="SUPFAM" id="SSF56112">
    <property type="entry name" value="Protein kinase-like (PK-like)"/>
    <property type="match status" value="1"/>
</dbReference>
<evidence type="ECO:0000256" key="6">
    <source>
        <dbReference type="SAM" id="MobiDB-lite"/>
    </source>
</evidence>
<evidence type="ECO:0000256" key="2">
    <source>
        <dbReference type="ARBA" id="ARBA00022741"/>
    </source>
</evidence>
<proteinExistence type="predicted"/>
<evidence type="ECO:0000313" key="8">
    <source>
        <dbReference type="EMBL" id="EDY20150.1"/>
    </source>
</evidence>
<feature type="region of interest" description="Disordered" evidence="6">
    <location>
        <begin position="397"/>
        <end position="417"/>
    </location>
</feature>
<dbReference type="AlphaFoldDB" id="B4CZI6"/>
<comment type="caution">
    <text evidence="8">The sequence shown here is derived from an EMBL/GenBank/DDBJ whole genome shotgun (WGS) entry which is preliminary data.</text>
</comment>
<dbReference type="Proteomes" id="UP000005824">
    <property type="component" value="Unassembled WGS sequence"/>
</dbReference>
<feature type="region of interest" description="Disordered" evidence="6">
    <location>
        <begin position="434"/>
        <end position="455"/>
    </location>
</feature>
<evidence type="ECO:0000256" key="5">
    <source>
        <dbReference type="PROSITE-ProRule" id="PRU10141"/>
    </source>
</evidence>
<dbReference type="InterPro" id="IPR008271">
    <property type="entry name" value="Ser/Thr_kinase_AS"/>
</dbReference>
<dbReference type="InterPro" id="IPR017441">
    <property type="entry name" value="Protein_kinase_ATP_BS"/>
</dbReference>
<evidence type="ECO:0000256" key="1">
    <source>
        <dbReference type="ARBA" id="ARBA00022679"/>
    </source>
</evidence>
<dbReference type="PROSITE" id="PS50011">
    <property type="entry name" value="PROTEIN_KINASE_DOM"/>
    <property type="match status" value="1"/>
</dbReference>
<feature type="region of interest" description="Disordered" evidence="6">
    <location>
        <begin position="467"/>
        <end position="507"/>
    </location>
</feature>
<feature type="compositionally biased region" description="Basic and acidic residues" evidence="6">
    <location>
        <begin position="482"/>
        <end position="492"/>
    </location>
</feature>
<keyword evidence="9" id="KW-1185">Reference proteome</keyword>
<feature type="domain" description="Protein kinase" evidence="7">
    <location>
        <begin position="48"/>
        <end position="309"/>
    </location>
</feature>
<gene>
    <name evidence="8" type="ORF">CfE428DRAFT_2074</name>
</gene>
<dbReference type="eggNOG" id="COG0515">
    <property type="taxonomic scope" value="Bacteria"/>
</dbReference>
<dbReference type="Gene3D" id="3.30.200.20">
    <property type="entry name" value="Phosphorylase Kinase, domain 1"/>
    <property type="match status" value="1"/>
</dbReference>
<dbReference type="CDD" id="cd14014">
    <property type="entry name" value="STKc_PknB_like"/>
    <property type="match status" value="1"/>
</dbReference>
<dbReference type="PANTHER" id="PTHR43289:SF6">
    <property type="entry name" value="SERINE_THREONINE-PROTEIN KINASE NEKL-3"/>
    <property type="match status" value="1"/>
</dbReference>
<dbReference type="PANTHER" id="PTHR43289">
    <property type="entry name" value="MITOGEN-ACTIVATED PROTEIN KINASE KINASE KINASE 20-RELATED"/>
    <property type="match status" value="1"/>
</dbReference>
<evidence type="ECO:0000259" key="7">
    <source>
        <dbReference type="PROSITE" id="PS50011"/>
    </source>
</evidence>
<dbReference type="PROSITE" id="PS00108">
    <property type="entry name" value="PROTEIN_KINASE_ST"/>
    <property type="match status" value="1"/>
</dbReference>
<dbReference type="InParanoid" id="B4CZI6"/>
<dbReference type="Pfam" id="PF00069">
    <property type="entry name" value="Pkinase"/>
    <property type="match status" value="1"/>
</dbReference>
<protein>
    <submittedName>
        <fullName evidence="8">Serine/threonine protein kinase</fullName>
    </submittedName>
</protein>
<keyword evidence="2 5" id="KW-0547">Nucleotide-binding</keyword>
<dbReference type="InterPro" id="IPR000719">
    <property type="entry name" value="Prot_kinase_dom"/>
</dbReference>
<keyword evidence="3 8" id="KW-0418">Kinase</keyword>
<dbReference type="GO" id="GO:0004674">
    <property type="term" value="F:protein serine/threonine kinase activity"/>
    <property type="evidence" value="ECO:0007669"/>
    <property type="project" value="UniProtKB-KW"/>
</dbReference>
<evidence type="ECO:0000256" key="3">
    <source>
        <dbReference type="ARBA" id="ARBA00022777"/>
    </source>
</evidence>
<feature type="region of interest" description="Disordered" evidence="6">
    <location>
        <begin position="1"/>
        <end position="26"/>
    </location>
</feature>
<evidence type="ECO:0000256" key="4">
    <source>
        <dbReference type="ARBA" id="ARBA00022840"/>
    </source>
</evidence>
<name>B4CZI6_9BACT</name>
<evidence type="ECO:0000313" key="9">
    <source>
        <dbReference type="Proteomes" id="UP000005824"/>
    </source>
</evidence>
<dbReference type="Gene3D" id="1.10.510.10">
    <property type="entry name" value="Transferase(Phosphotransferase) domain 1"/>
    <property type="match status" value="1"/>
</dbReference>
<dbReference type="InterPro" id="IPR011009">
    <property type="entry name" value="Kinase-like_dom_sf"/>
</dbReference>
<sequence length="525" mass="56865">MIANDPSARPSKEVQTASLEAPTVSAPPIRSRSEVRAYGHYVIAQHPDGSPWLLGRGGMGMTFKAMDMNLRCPVALKIISPSCFDGERSEHRFLREARLAAQIRHPNVAAIHHLDSQEGEFYYAMEYVDGISADAWVRRRGPMSVELALDIVMQIARALTAADRLKVVHRDIKPGNIMILPDPANGNRVIAKLIDFGLARSFAAEASPTATTCGFTGTPQFASPEQTENLELDVRSDIYSLGSTLWYFVVGEAPFVGTPARIIAQLLTSEPPWNRVKHLPKGVVRLLRTMLAKSPMNRPQTPVALHDQIEACREQLSRRGPRATAAKSGTLVPFEWYNLRSFALAGLLGVVLLWLALSPRAHLDEKAPQIIGRAEAAAVPSVPATVAQNVAKPGHAAAGALSKPSSEQGAPPVDFESVPDLSPVAVDLANFDHQSETSPIAQPEPDSAAAADLQSPESVALTVAGLESESQANTPVPAIKVPDQESRVSDRRRGTRQQRRSSSFSPWQSLDRVRSGVAGLVRQIF</sequence>
<dbReference type="GO" id="GO:0005524">
    <property type="term" value="F:ATP binding"/>
    <property type="evidence" value="ECO:0007669"/>
    <property type="project" value="UniProtKB-UniRule"/>
</dbReference>
<reference evidence="8 9" key="1">
    <citation type="journal article" date="2011" name="J. Bacteriol.">
        <title>Genome sequence of Chthoniobacter flavus Ellin428, an aerobic heterotrophic soil bacterium.</title>
        <authorList>
            <person name="Kant R."/>
            <person name="van Passel M.W."/>
            <person name="Palva A."/>
            <person name="Lucas S."/>
            <person name="Lapidus A."/>
            <person name="Glavina Del Rio T."/>
            <person name="Dalin E."/>
            <person name="Tice H."/>
            <person name="Bruce D."/>
            <person name="Goodwin L."/>
            <person name="Pitluck S."/>
            <person name="Larimer F.W."/>
            <person name="Land M.L."/>
            <person name="Hauser L."/>
            <person name="Sangwan P."/>
            <person name="de Vos W.M."/>
            <person name="Janssen P.H."/>
            <person name="Smidt H."/>
        </authorList>
    </citation>
    <scope>NUCLEOTIDE SEQUENCE [LARGE SCALE GENOMIC DNA]</scope>
    <source>
        <strain evidence="8 9">Ellin428</strain>
    </source>
</reference>
<dbReference type="PROSITE" id="PS00107">
    <property type="entry name" value="PROTEIN_KINASE_ATP"/>
    <property type="match status" value="1"/>
</dbReference>
<dbReference type="STRING" id="497964.CfE428DRAFT_2074"/>
<keyword evidence="4 5" id="KW-0067">ATP-binding</keyword>
<feature type="binding site" evidence="5">
    <location>
        <position position="77"/>
    </location>
    <ligand>
        <name>ATP</name>
        <dbReference type="ChEBI" id="CHEBI:30616"/>
    </ligand>
</feature>